<reference evidence="1 2" key="1">
    <citation type="journal article" date="2016" name="Environ. Microbiol.">
        <title>Genomic resolution of a cold subsurface aquifer community provides metabolic insights for novel microbes adapted to high CO concentrations.</title>
        <authorList>
            <person name="Probst A.J."/>
            <person name="Castelle C.J."/>
            <person name="Singh A."/>
            <person name="Brown C.T."/>
            <person name="Anantharaman K."/>
            <person name="Sharon I."/>
            <person name="Hug L.A."/>
            <person name="Burstein D."/>
            <person name="Emerson J.B."/>
            <person name="Thomas B.C."/>
            <person name="Banfield J.F."/>
        </authorList>
    </citation>
    <scope>NUCLEOTIDE SEQUENCE [LARGE SCALE GENOMIC DNA]</scope>
    <source>
        <strain evidence="1">CG1_02_42_45</strain>
    </source>
</reference>
<gene>
    <name evidence="1" type="ORF">AUJ40_01200</name>
</gene>
<dbReference type="Gene3D" id="1.50.10.20">
    <property type="match status" value="1"/>
</dbReference>
<name>A0A1J4RS60_9BACT</name>
<sequence>MPSLGQSVIAAGHFQSLPLPGVVSFSENAPPDADSTANSTLAVFEATGLQRQSLVPVAACYLLSHQGENGGFSTYTHEEVRWIYPGISPADAIGWTSPQMDVTALVLRTLGRIIMEGYMSEELVTPCRRAYQFLLDNLETGVANAYWWSTDLYLLYHLSELCSEWPEHTADLRAQIQRILEEIPARFNNRYGQECPFSGALGLMTLLRMQGADRQAEELVSCLLECQCDDGSWRAPPILRVPRPNVLLPSEQDRHVPEDKGLLTTATVTQALCRFQRVRERRV</sequence>
<organism evidence="1 2">
    <name type="scientific">Candidatus Berkelbacteria bacterium CG1_02_42_45</name>
    <dbReference type="NCBI Taxonomy" id="1805036"/>
    <lineage>
        <taxon>Bacteria</taxon>
        <taxon>Candidatus Berkelbacteria</taxon>
    </lineage>
</organism>
<accession>A0A1J4RS60</accession>
<dbReference type="SUPFAM" id="SSF48239">
    <property type="entry name" value="Terpenoid cyclases/Protein prenyltransferases"/>
    <property type="match status" value="1"/>
</dbReference>
<proteinExistence type="predicted"/>
<comment type="caution">
    <text evidence="1">The sequence shown here is derived from an EMBL/GenBank/DDBJ whole genome shotgun (WGS) entry which is preliminary data.</text>
</comment>
<protein>
    <recommendedName>
        <fullName evidence="3">Squalene cyclase C-terminal domain-containing protein</fullName>
    </recommendedName>
</protein>
<evidence type="ECO:0000313" key="1">
    <source>
        <dbReference type="EMBL" id="OIN89856.1"/>
    </source>
</evidence>
<dbReference type="InterPro" id="IPR008930">
    <property type="entry name" value="Terpenoid_cyclase/PrenylTrfase"/>
</dbReference>
<dbReference type="CDD" id="cd00688">
    <property type="entry name" value="ISOPREN_C2_like"/>
    <property type="match status" value="1"/>
</dbReference>
<dbReference type="EMBL" id="MNUJ01000023">
    <property type="protein sequence ID" value="OIN89856.1"/>
    <property type="molecule type" value="Genomic_DNA"/>
</dbReference>
<dbReference type="Proteomes" id="UP000182753">
    <property type="component" value="Unassembled WGS sequence"/>
</dbReference>
<evidence type="ECO:0000313" key="2">
    <source>
        <dbReference type="Proteomes" id="UP000182753"/>
    </source>
</evidence>
<dbReference type="AlphaFoldDB" id="A0A1J4RS60"/>
<evidence type="ECO:0008006" key="3">
    <source>
        <dbReference type="Google" id="ProtNLM"/>
    </source>
</evidence>